<gene>
    <name evidence="1" type="ORF">IFM46972_00773</name>
</gene>
<accession>A0A8H3N679</accession>
<protein>
    <submittedName>
        <fullName evidence="1">Unnamed protein product</fullName>
    </submittedName>
</protein>
<comment type="caution">
    <text evidence="1">The sequence shown here is derived from an EMBL/GenBank/DDBJ whole genome shotgun (WGS) entry which is preliminary data.</text>
</comment>
<reference evidence="1 2" key="1">
    <citation type="submission" date="2020-01" db="EMBL/GenBank/DDBJ databases">
        <title>Draft genome sequence of Aspergillus udagawae IFM 46972.</title>
        <authorList>
            <person name="Takahashi H."/>
            <person name="Yaguchi T."/>
        </authorList>
    </citation>
    <scope>NUCLEOTIDE SEQUENCE [LARGE SCALE GENOMIC DNA]</scope>
    <source>
        <strain evidence="1 2">IFM 46972</strain>
    </source>
</reference>
<dbReference type="Proteomes" id="UP000465221">
    <property type="component" value="Unassembled WGS sequence"/>
</dbReference>
<dbReference type="EMBL" id="BLKC01000004">
    <property type="protein sequence ID" value="GFF23730.1"/>
    <property type="molecule type" value="Genomic_DNA"/>
</dbReference>
<sequence length="384" mass="44869">MSRCQKMLFRLLHIFGKRVPKYSRLPKYPAILCLDERILQKIYQHLSLVDQVCLSLSCKELFGLFGTIVKHKHLEFPRLLLIRNPILCVNSQDVPRNQLLLRLENRRWAYCGKCLKLHPRKEFVRHSLAISALERPCTYYAGIADLCPCISLTIRGRDQLVKILKSPASQPKTKYGPFEYDFNDTGEPSLVHRCFFSIRSGCLVRVALMVFMETGQLCVVGWHTISFSSHAHLTAEPSFACPHQDLLSLVSRNQTEKDLHMRRTLISSKPRRDLLPHVPVKLVSGACPRCQTLIAKNPLSEDKNRADFWVVRNLGRCEWPADRPWLDQCRLTGGWFSQNEEYWYSSQNLRKMTQGVYGQWKRDYCLEQERRLLEYQRKYQRKAS</sequence>
<proteinExistence type="predicted"/>
<name>A0A8H3N679_9EURO</name>
<dbReference type="AlphaFoldDB" id="A0A8H3N679"/>
<evidence type="ECO:0000313" key="2">
    <source>
        <dbReference type="Proteomes" id="UP000465221"/>
    </source>
</evidence>
<organism evidence="1 2">
    <name type="scientific">Aspergillus udagawae</name>
    <dbReference type="NCBI Taxonomy" id="91492"/>
    <lineage>
        <taxon>Eukaryota</taxon>
        <taxon>Fungi</taxon>
        <taxon>Dikarya</taxon>
        <taxon>Ascomycota</taxon>
        <taxon>Pezizomycotina</taxon>
        <taxon>Eurotiomycetes</taxon>
        <taxon>Eurotiomycetidae</taxon>
        <taxon>Eurotiales</taxon>
        <taxon>Aspergillaceae</taxon>
        <taxon>Aspergillus</taxon>
        <taxon>Aspergillus subgen. Fumigati</taxon>
    </lineage>
</organism>
<evidence type="ECO:0000313" key="1">
    <source>
        <dbReference type="EMBL" id="GFF23730.1"/>
    </source>
</evidence>